<evidence type="ECO:0000313" key="3">
    <source>
        <dbReference type="Proteomes" id="UP000180253"/>
    </source>
</evidence>
<keyword evidence="1" id="KW-0732">Signal</keyword>
<name>A0A1S1N4C3_9GAMM</name>
<feature type="signal peptide" evidence="1">
    <location>
        <begin position="1"/>
        <end position="18"/>
    </location>
</feature>
<dbReference type="RefSeq" id="WP_070993637.1">
    <property type="nucleotide sequence ID" value="NZ_CBCSHD010000012.1"/>
</dbReference>
<dbReference type="SMART" id="SM00028">
    <property type="entry name" value="TPR"/>
    <property type="match status" value="2"/>
</dbReference>
<dbReference type="Proteomes" id="UP000180253">
    <property type="component" value="Unassembled WGS sequence"/>
</dbReference>
<comment type="caution">
    <text evidence="2">The sequence shown here is derived from an EMBL/GenBank/DDBJ whole genome shotgun (WGS) entry which is preliminary data.</text>
</comment>
<organism evidence="2 3">
    <name type="scientific">Pseudoalteromonas byunsanensis</name>
    <dbReference type="NCBI Taxonomy" id="327939"/>
    <lineage>
        <taxon>Bacteria</taxon>
        <taxon>Pseudomonadati</taxon>
        <taxon>Pseudomonadota</taxon>
        <taxon>Gammaproteobacteria</taxon>
        <taxon>Alteromonadales</taxon>
        <taxon>Pseudoalteromonadaceae</taxon>
        <taxon>Pseudoalteromonas</taxon>
    </lineage>
</organism>
<dbReference type="AlphaFoldDB" id="A0A1S1N4C3"/>
<reference evidence="2 3" key="1">
    <citation type="submission" date="2016-10" db="EMBL/GenBank/DDBJ databases">
        <title>Pseudoalteromonas amylolytica sp. nov., isolated from the surface seawater.</title>
        <authorList>
            <person name="Wu Y.-H."/>
            <person name="Cheng H."/>
            <person name="Jin X.-B."/>
            <person name="Wang C.-S."/>
            <person name="Xu X.-W."/>
        </authorList>
    </citation>
    <scope>NUCLEOTIDE SEQUENCE [LARGE SCALE GENOMIC DNA]</scope>
    <source>
        <strain evidence="2 3">JCM 12483</strain>
    </source>
</reference>
<evidence type="ECO:0000256" key="1">
    <source>
        <dbReference type="SAM" id="SignalP"/>
    </source>
</evidence>
<dbReference type="InterPro" id="IPR019734">
    <property type="entry name" value="TPR_rpt"/>
</dbReference>
<keyword evidence="3" id="KW-1185">Reference proteome</keyword>
<protein>
    <submittedName>
        <fullName evidence="2">Uncharacterized protein</fullName>
    </submittedName>
</protein>
<dbReference type="STRING" id="327939.BIW53_19185"/>
<dbReference type="SUPFAM" id="SSF48452">
    <property type="entry name" value="TPR-like"/>
    <property type="match status" value="1"/>
</dbReference>
<evidence type="ECO:0000313" key="2">
    <source>
        <dbReference type="EMBL" id="OHU93481.1"/>
    </source>
</evidence>
<proteinExistence type="predicted"/>
<dbReference type="InterPro" id="IPR011990">
    <property type="entry name" value="TPR-like_helical_dom_sf"/>
</dbReference>
<feature type="chain" id="PRO_5010298481" evidence="1">
    <location>
        <begin position="19"/>
        <end position="327"/>
    </location>
</feature>
<sequence length="327" mass="36822">MTSIAFLISTWLMMPVTAAQLESFVQLAANNPQQALELYPKYVAKFDEQNIDIQAALHLEALLAAMNSRSWPTFVAITESLKAPEIQSVLAGKRFKLLTRIGVAYRYNNQLEQAKLHYQCALDLADSDLELATLKVNLAIVFRLLEQPAMAFQIIDSIDSELLSTPVKAGYSVIRGNILQSLYRFDDALASFELAHQLYIKLNNQQSRVSITRNILGAALASKQPGSYVKYRTTYADEISQYGSESRDYLTWMDTINNSMQKGELSAQDEEFLKQQVTPLTELGYKEALKEHLKRINAIHLYPKKVAARKGEQALPENIGKPWCALL</sequence>
<accession>A0A1S1N4C3</accession>
<dbReference type="EMBL" id="MNAN01000037">
    <property type="protein sequence ID" value="OHU93481.1"/>
    <property type="molecule type" value="Genomic_DNA"/>
</dbReference>
<gene>
    <name evidence="2" type="ORF">BIW53_19185</name>
</gene>
<dbReference type="Gene3D" id="1.25.40.10">
    <property type="entry name" value="Tetratricopeptide repeat domain"/>
    <property type="match status" value="1"/>
</dbReference>